<dbReference type="Pfam" id="PF14844">
    <property type="entry name" value="PH_BEACH"/>
    <property type="match status" value="1"/>
</dbReference>
<dbReference type="InterPro" id="IPR050865">
    <property type="entry name" value="BEACH_Domain"/>
</dbReference>
<dbReference type="InterPro" id="IPR046851">
    <property type="entry name" value="NBCH_WD40"/>
</dbReference>
<dbReference type="Gene3D" id="1.10.1540.10">
    <property type="entry name" value="BEACH domain"/>
    <property type="match status" value="1"/>
</dbReference>
<name>A0A8B6D2L7_MYTGA</name>
<dbReference type="InterPro" id="IPR015943">
    <property type="entry name" value="WD40/YVTN_repeat-like_dom_sf"/>
</dbReference>
<feature type="domain" description="BEACH-type PH" evidence="5">
    <location>
        <begin position="414"/>
        <end position="510"/>
    </location>
</feature>
<dbReference type="InterPro" id="IPR036322">
    <property type="entry name" value="WD40_repeat_dom_sf"/>
</dbReference>
<evidence type="ECO:0000259" key="4">
    <source>
        <dbReference type="PROSITE" id="PS50197"/>
    </source>
</evidence>
<dbReference type="PROSITE" id="PS51783">
    <property type="entry name" value="PH_BEACH"/>
    <property type="match status" value="1"/>
</dbReference>
<dbReference type="InterPro" id="IPR000409">
    <property type="entry name" value="BEACH_dom"/>
</dbReference>
<dbReference type="PROSITE" id="PS50082">
    <property type="entry name" value="WD_REPEATS_2"/>
    <property type="match status" value="2"/>
</dbReference>
<evidence type="ECO:0000313" key="6">
    <source>
        <dbReference type="EMBL" id="VDI12757.1"/>
    </source>
</evidence>
<dbReference type="FunFam" id="1.10.1540.10:FF:000001">
    <property type="entry name" value="neurobeachin isoform X1"/>
    <property type="match status" value="1"/>
</dbReference>
<dbReference type="InterPro" id="IPR023362">
    <property type="entry name" value="PH-BEACH_dom"/>
</dbReference>
<dbReference type="InterPro" id="IPR036372">
    <property type="entry name" value="BEACH_dom_sf"/>
</dbReference>
<dbReference type="CDD" id="cd01201">
    <property type="entry name" value="PH_BEACH"/>
    <property type="match status" value="1"/>
</dbReference>
<dbReference type="SMART" id="SM01026">
    <property type="entry name" value="Beach"/>
    <property type="match status" value="1"/>
</dbReference>
<evidence type="ECO:0008006" key="8">
    <source>
        <dbReference type="Google" id="ProtNLM"/>
    </source>
</evidence>
<dbReference type="InterPro" id="IPR001680">
    <property type="entry name" value="WD40_rpt"/>
</dbReference>
<dbReference type="EMBL" id="UYJE01002667">
    <property type="protein sequence ID" value="VDI12757.1"/>
    <property type="molecule type" value="Genomic_DNA"/>
</dbReference>
<dbReference type="GO" id="GO:0016020">
    <property type="term" value="C:membrane"/>
    <property type="evidence" value="ECO:0007669"/>
    <property type="project" value="TreeGrafter"/>
</dbReference>
<evidence type="ECO:0000259" key="5">
    <source>
        <dbReference type="PROSITE" id="PS51783"/>
    </source>
</evidence>
<sequence length="1384" mass="160335">MLVEANATEIRESGQALAGPSENSRELIKFVRYFMLTEPSDDKFSVTLIEDVMSLMDNLAVWDVESDGGWKEMARLGLNLLILYGQFPDVELCAVAAAKLHMLVQTKLISSSAEASYLIGNLNSTIQQAVKDKTDNYSFLITVMKALIEKAHTLLSLDMQLPNLPTLSRSPSFFDDFKSYCFSEEWKIFMENYVTPQMEHFTESAFNEVDQDTKLFWSDCKKLMMENFHKRNREQGESKLKFQSQIFDVYKNKAINEERRFQNVAIHMKNQYSSTVRQWRASKRFFTGETGAWAERRTVWIKVSSRGSGERKDSLQRDWCLAERSQGALQWKMSNQENFSRMRVKLIPNYNFDLHVEASRQRDNIGVNDLDPSDQLKQLTVTKEALVSKENIADDIIGDEEWTAVNPDGTDGPNDKEKLVLSEECQLITMVNVYQGRLEVTTTHVYFFDCSTNKEEGGEDFKWALSQLREIHFRRYNLRRSALELFLIDQTNYFLNFQKKVRNKVYSRILSLRPPNLIYFGSRSPAELLKSSGLSQKWVHREITNFEYLMQLNTIAGRTYNDLSQYPVFPWIISDYESDTLNLNSCTVYRDLSKPIGAVNPKNEEILREKFETFEDPSGVIEKFHYGTHYSNAAGVMHYLLRMEPFTALHIELQGDRFDVTDRQFHSVPGTYKMLMENPNDVKELIPEFFYLPEFLVNENGFDLGKLQITREQVNDVKLPKWAESPEDFVHKNMLALESEYVSENLQNWIDLIFGYKQKGPAAAEALNVFYYCTYEGAVDLDAITNEHDRKALEGMINNFGQTPTQLMKEPHPRRMTLDEIVARSIKIDRPLSIFQFINNLKVYFVTITQDTDPLAYVTVPRSQARSIIQHGMPDSMVTVSEDGKIGMHGWLPYDKTISNYFLFEKDPSITTNKCKRRLNVPFAPGVKVEPKLFVVSHDAKLLISGGHWDNSLQVYHLGKVKKINHIVRHIDIVTCVALDYCGSHLVTGSRDTTCIIWQIQQQGGFSVNINNRPLQTLYGHEGEVTAVYISTELDMVVSASRDGTVILHTVRRGHYMKTLHPPCAMGYTLHIPLLAVDEMGRIILYCHETFPIDPKVRIILYCHEMFPIDPKVRTILYCHEMFPIDPKVRIILYCHETFPIDPKVRTILYCHEMFPIDVKVRTIPYCHEMFPIDPKVRIILYYHEMFPIDPKVRIILYCHEMFPIDPKVRIILYCKETFPIDPKVRTILYCHEKFPIDPKVRIILYCHETFSIDPKVRTILYCHETFPIDPKVRIILYCHEKFPIDPKERFSLHLYSINGKHLFTEKLMYGLCHMIIKGDHVITGDIQGHLTIKEIFGLRTVNMFPLHVPIHCLSVTNSNSHILAGIRDGKLIIVGVKNRTDAR</sequence>
<protein>
    <recommendedName>
        <fullName evidence="8">Neurobeachin-like protein</fullName>
    </recommendedName>
</protein>
<dbReference type="Pfam" id="PF20426">
    <property type="entry name" value="NBCH_WD40"/>
    <property type="match status" value="1"/>
</dbReference>
<feature type="domain" description="BEACH" evidence="4">
    <location>
        <begin position="523"/>
        <end position="815"/>
    </location>
</feature>
<dbReference type="OrthoDB" id="6099355at2759"/>
<gene>
    <name evidence="6" type="ORF">MGAL_10B015870</name>
</gene>
<reference evidence="6" key="1">
    <citation type="submission" date="2018-11" db="EMBL/GenBank/DDBJ databases">
        <authorList>
            <person name="Alioto T."/>
            <person name="Alioto T."/>
        </authorList>
    </citation>
    <scope>NUCLEOTIDE SEQUENCE</scope>
</reference>
<comment type="caution">
    <text evidence="6">The sequence shown here is derived from an EMBL/GenBank/DDBJ whole genome shotgun (WGS) entry which is preliminary data.</text>
</comment>
<feature type="repeat" description="WD" evidence="3">
    <location>
        <begin position="1018"/>
        <end position="1059"/>
    </location>
</feature>
<evidence type="ECO:0000313" key="7">
    <source>
        <dbReference type="Proteomes" id="UP000596742"/>
    </source>
</evidence>
<accession>A0A8B6D2L7</accession>
<dbReference type="InterPro" id="IPR011993">
    <property type="entry name" value="PH-like_dom_sf"/>
</dbReference>
<evidence type="ECO:0000256" key="2">
    <source>
        <dbReference type="ARBA" id="ARBA00022737"/>
    </source>
</evidence>
<keyword evidence="2" id="KW-0677">Repeat</keyword>
<evidence type="ECO:0000256" key="1">
    <source>
        <dbReference type="ARBA" id="ARBA00022574"/>
    </source>
</evidence>
<dbReference type="SMART" id="SM00320">
    <property type="entry name" value="WD40"/>
    <property type="match status" value="4"/>
</dbReference>
<feature type="repeat" description="WD" evidence="3">
    <location>
        <begin position="967"/>
        <end position="1001"/>
    </location>
</feature>
<dbReference type="GO" id="GO:0008104">
    <property type="term" value="P:intracellular protein localization"/>
    <property type="evidence" value="ECO:0007669"/>
    <property type="project" value="TreeGrafter"/>
</dbReference>
<proteinExistence type="predicted"/>
<dbReference type="Gene3D" id="2.130.10.10">
    <property type="entry name" value="YVTN repeat-like/Quinoprotein amine dehydrogenase"/>
    <property type="match status" value="1"/>
</dbReference>
<dbReference type="Gene3D" id="2.30.29.30">
    <property type="entry name" value="Pleckstrin-homology domain (PH domain)/Phosphotyrosine-binding domain (PTB)"/>
    <property type="match status" value="1"/>
</dbReference>
<dbReference type="CDD" id="cd06071">
    <property type="entry name" value="Beach"/>
    <property type="match status" value="1"/>
</dbReference>
<dbReference type="SUPFAM" id="SSF50978">
    <property type="entry name" value="WD40 repeat-like"/>
    <property type="match status" value="1"/>
</dbReference>
<dbReference type="PANTHER" id="PTHR13743:SF112">
    <property type="entry name" value="BEACH DOMAIN-CONTAINING PROTEIN"/>
    <property type="match status" value="1"/>
</dbReference>
<dbReference type="Pfam" id="PF02138">
    <property type="entry name" value="Beach"/>
    <property type="match status" value="1"/>
</dbReference>
<organism evidence="6 7">
    <name type="scientific">Mytilus galloprovincialis</name>
    <name type="common">Mediterranean mussel</name>
    <dbReference type="NCBI Taxonomy" id="29158"/>
    <lineage>
        <taxon>Eukaryota</taxon>
        <taxon>Metazoa</taxon>
        <taxon>Spiralia</taxon>
        <taxon>Lophotrochozoa</taxon>
        <taxon>Mollusca</taxon>
        <taxon>Bivalvia</taxon>
        <taxon>Autobranchia</taxon>
        <taxon>Pteriomorphia</taxon>
        <taxon>Mytilida</taxon>
        <taxon>Mytiloidea</taxon>
        <taxon>Mytilidae</taxon>
        <taxon>Mytilinae</taxon>
        <taxon>Mytilus</taxon>
    </lineage>
</organism>
<dbReference type="PANTHER" id="PTHR13743">
    <property type="entry name" value="BEIGE/BEACH-RELATED"/>
    <property type="match status" value="1"/>
</dbReference>
<evidence type="ECO:0000256" key="3">
    <source>
        <dbReference type="PROSITE-ProRule" id="PRU00221"/>
    </source>
</evidence>
<dbReference type="SUPFAM" id="SSF81837">
    <property type="entry name" value="BEACH domain"/>
    <property type="match status" value="1"/>
</dbReference>
<keyword evidence="1 3" id="KW-0853">WD repeat</keyword>
<dbReference type="GO" id="GO:0005829">
    <property type="term" value="C:cytosol"/>
    <property type="evidence" value="ECO:0007669"/>
    <property type="project" value="TreeGrafter"/>
</dbReference>
<dbReference type="GO" id="GO:0019901">
    <property type="term" value="F:protein kinase binding"/>
    <property type="evidence" value="ECO:0007669"/>
    <property type="project" value="TreeGrafter"/>
</dbReference>
<keyword evidence="7" id="KW-1185">Reference proteome</keyword>
<dbReference type="Proteomes" id="UP000596742">
    <property type="component" value="Unassembled WGS sequence"/>
</dbReference>
<dbReference type="SUPFAM" id="SSF50729">
    <property type="entry name" value="PH domain-like"/>
    <property type="match status" value="1"/>
</dbReference>
<dbReference type="PROSITE" id="PS50197">
    <property type="entry name" value="BEACH"/>
    <property type="match status" value="1"/>
</dbReference>
<dbReference type="Pfam" id="PF16057">
    <property type="entry name" value="DUF4800"/>
    <property type="match status" value="2"/>
</dbReference>